<evidence type="ECO:0000256" key="4">
    <source>
        <dbReference type="ARBA" id="ARBA00023242"/>
    </source>
</evidence>
<gene>
    <name evidence="7" type="ORF">CAMP_LOCUS10159</name>
</gene>
<keyword evidence="2" id="KW-1017">Isopeptide bond</keyword>
<dbReference type="GO" id="GO:0000793">
    <property type="term" value="C:condensed chromosome"/>
    <property type="evidence" value="ECO:0007669"/>
    <property type="project" value="TreeGrafter"/>
</dbReference>
<keyword evidence="8" id="KW-1185">Reference proteome</keyword>
<feature type="compositionally biased region" description="Acidic residues" evidence="6">
    <location>
        <begin position="1"/>
        <end position="13"/>
    </location>
</feature>
<dbReference type="EMBL" id="CANHGI010000004">
    <property type="protein sequence ID" value="CAI5447522.1"/>
    <property type="molecule type" value="Genomic_DNA"/>
</dbReference>
<reference evidence="7" key="1">
    <citation type="submission" date="2022-11" db="EMBL/GenBank/DDBJ databases">
        <authorList>
            <person name="Kikuchi T."/>
        </authorList>
    </citation>
    <scope>NUCLEOTIDE SEQUENCE</scope>
    <source>
        <strain evidence="7">PS1010</strain>
    </source>
</reference>
<comment type="caution">
    <text evidence="7">The sequence shown here is derived from an EMBL/GenBank/DDBJ whole genome shotgun (WGS) entry which is preliminary data.</text>
</comment>
<dbReference type="GO" id="GO:0036297">
    <property type="term" value="P:interstrand cross-link repair"/>
    <property type="evidence" value="ECO:0007669"/>
    <property type="project" value="TreeGrafter"/>
</dbReference>
<dbReference type="Proteomes" id="UP001152747">
    <property type="component" value="Unassembled WGS sequence"/>
</dbReference>
<keyword evidence="3" id="KW-0832">Ubl conjugation</keyword>
<comment type="similarity">
    <text evidence="5">Belongs to the Fanconi anemia protein FANCD2 family.</text>
</comment>
<dbReference type="GO" id="GO:0070182">
    <property type="term" value="F:DNA polymerase binding"/>
    <property type="evidence" value="ECO:0007669"/>
    <property type="project" value="TreeGrafter"/>
</dbReference>
<sequence>MSDDDFFDFDVEDLAQGSGENEQQVGEEPDEDENREYHQMSSQTFKKLGKSKNVLGRNHTANLEFLEPRSKFEGILKDFGVRIGYDDHEMQHFVIFENSLNHHDFTKNLDSKMSAGRGSNLIFEEFSQACAKDFELYISPTKSKFGIQDTILSAFLASKTSQKLGVELLLQNLNQLARKSDEKSLNLSQICVGHLRSIERVFEPAPISTLIFAHNFQHWNALPRDSLISALPEILGADSGQQQEAARKLNDMILDAESILGELRDFQMTILETLKLLRMDGDNARIIRRNICHNSMRFDVGCLPALVSFSLGSLLPQNAQKSEENEVLFHELIQDFMKFLKIEKIAADNESDAIVLEFFSHFLRYLQLDKKGWKYLTTWINRPASQRGQIAKEEDEDQENPDENAENSIIEEHQIQNPFEVLLIFSILSSECCPPALISAVNSKITDLAAGSPTGIAKFLKIVDLCIGFRKFSIAHISSLIHVSRHCLWSQEANVRNLGVSIYKTLLVGMENQKRKLVFSELMKHFTQSDTECDAVLDVFFKVIRTNSDVLMEFGQEIQVNFEFWEVLARNRA</sequence>
<dbReference type="InterPro" id="IPR029448">
    <property type="entry name" value="FANCD2"/>
</dbReference>
<evidence type="ECO:0000256" key="5">
    <source>
        <dbReference type="ARBA" id="ARBA00093456"/>
    </source>
</evidence>
<dbReference type="PANTHER" id="PTHR32086">
    <property type="entry name" value="FANCONI ANEMIA GROUP D2 PROTEIN"/>
    <property type="match status" value="1"/>
</dbReference>
<dbReference type="AlphaFoldDB" id="A0A9P1IQH7"/>
<organism evidence="7 8">
    <name type="scientific">Caenorhabditis angaria</name>
    <dbReference type="NCBI Taxonomy" id="860376"/>
    <lineage>
        <taxon>Eukaryota</taxon>
        <taxon>Metazoa</taxon>
        <taxon>Ecdysozoa</taxon>
        <taxon>Nematoda</taxon>
        <taxon>Chromadorea</taxon>
        <taxon>Rhabditida</taxon>
        <taxon>Rhabditina</taxon>
        <taxon>Rhabditomorpha</taxon>
        <taxon>Rhabditoidea</taxon>
        <taxon>Rhabditidae</taxon>
        <taxon>Peloderinae</taxon>
        <taxon>Caenorhabditis</taxon>
    </lineage>
</organism>
<accession>A0A9P1IQH7</accession>
<name>A0A9P1IQH7_9PELO</name>
<dbReference type="GO" id="GO:0007129">
    <property type="term" value="P:homologous chromosome pairing at meiosis"/>
    <property type="evidence" value="ECO:0007669"/>
    <property type="project" value="TreeGrafter"/>
</dbReference>
<evidence type="ECO:0000256" key="1">
    <source>
        <dbReference type="ARBA" id="ARBA00004123"/>
    </source>
</evidence>
<comment type="subcellular location">
    <subcellularLocation>
        <location evidence="1">Nucleus</location>
    </subcellularLocation>
</comment>
<dbReference type="GO" id="GO:0031573">
    <property type="term" value="P:mitotic intra-S DNA damage checkpoint signaling"/>
    <property type="evidence" value="ECO:0007669"/>
    <property type="project" value="TreeGrafter"/>
</dbReference>
<dbReference type="PANTHER" id="PTHR32086:SF0">
    <property type="entry name" value="FANCONI ANEMIA GROUP D2 PROTEIN"/>
    <property type="match status" value="1"/>
</dbReference>
<feature type="region of interest" description="Disordered" evidence="6">
    <location>
        <begin position="1"/>
        <end position="38"/>
    </location>
</feature>
<dbReference type="OrthoDB" id="27031at2759"/>
<evidence type="ECO:0000256" key="2">
    <source>
        <dbReference type="ARBA" id="ARBA00022499"/>
    </source>
</evidence>
<evidence type="ECO:0000256" key="3">
    <source>
        <dbReference type="ARBA" id="ARBA00022843"/>
    </source>
</evidence>
<proteinExistence type="inferred from homology"/>
<evidence type="ECO:0000313" key="8">
    <source>
        <dbReference type="Proteomes" id="UP001152747"/>
    </source>
</evidence>
<feature type="compositionally biased region" description="Acidic residues" evidence="6">
    <location>
        <begin position="25"/>
        <end position="34"/>
    </location>
</feature>
<keyword evidence="4" id="KW-0539">Nucleus</keyword>
<dbReference type="GO" id="GO:0005634">
    <property type="term" value="C:nucleus"/>
    <property type="evidence" value="ECO:0007669"/>
    <property type="project" value="UniProtKB-SubCell"/>
</dbReference>
<evidence type="ECO:0000313" key="7">
    <source>
        <dbReference type="EMBL" id="CAI5447522.1"/>
    </source>
</evidence>
<protein>
    <submittedName>
        <fullName evidence="7">Uncharacterized protein</fullName>
    </submittedName>
</protein>
<dbReference type="GO" id="GO:1990918">
    <property type="term" value="P:double-strand break repair involved in meiotic recombination"/>
    <property type="evidence" value="ECO:0007669"/>
    <property type="project" value="TreeGrafter"/>
</dbReference>
<evidence type="ECO:0000256" key="6">
    <source>
        <dbReference type="SAM" id="MobiDB-lite"/>
    </source>
</evidence>